<feature type="transmembrane region" description="Helical" evidence="1">
    <location>
        <begin position="183"/>
        <end position="202"/>
    </location>
</feature>
<dbReference type="GO" id="GO:0016747">
    <property type="term" value="F:acyltransferase activity, transferring groups other than amino-acyl groups"/>
    <property type="evidence" value="ECO:0007669"/>
    <property type="project" value="InterPro"/>
</dbReference>
<dbReference type="AlphaFoldDB" id="A0A2U8W1I6"/>
<dbReference type="PANTHER" id="PTHR23028">
    <property type="entry name" value="ACETYLTRANSFERASE"/>
    <property type="match status" value="1"/>
</dbReference>
<gene>
    <name evidence="3" type="ORF">DK427_20565</name>
</gene>
<feature type="transmembrane region" description="Helical" evidence="1">
    <location>
        <begin position="158"/>
        <end position="177"/>
    </location>
</feature>
<accession>A0A2U8W1I6</accession>
<evidence type="ECO:0000313" key="4">
    <source>
        <dbReference type="Proteomes" id="UP000246058"/>
    </source>
</evidence>
<keyword evidence="1" id="KW-1133">Transmembrane helix</keyword>
<proteinExistence type="predicted"/>
<feature type="transmembrane region" description="Helical" evidence="1">
    <location>
        <begin position="73"/>
        <end position="94"/>
    </location>
</feature>
<keyword evidence="1" id="KW-0812">Transmembrane</keyword>
<dbReference type="InterPro" id="IPR002656">
    <property type="entry name" value="Acyl_transf_3_dom"/>
</dbReference>
<protein>
    <submittedName>
        <fullName evidence="3">Acyltransferase</fullName>
    </submittedName>
</protein>
<keyword evidence="1" id="KW-0472">Membrane</keyword>
<dbReference type="OrthoDB" id="9767863at2"/>
<dbReference type="Pfam" id="PF01757">
    <property type="entry name" value="Acyl_transf_3"/>
    <property type="match status" value="1"/>
</dbReference>
<dbReference type="GO" id="GO:0016020">
    <property type="term" value="C:membrane"/>
    <property type="evidence" value="ECO:0007669"/>
    <property type="project" value="TreeGrafter"/>
</dbReference>
<feature type="transmembrane region" description="Helical" evidence="1">
    <location>
        <begin position="130"/>
        <end position="151"/>
    </location>
</feature>
<feature type="transmembrane region" description="Helical" evidence="1">
    <location>
        <begin position="37"/>
        <end position="61"/>
    </location>
</feature>
<evidence type="ECO:0000259" key="2">
    <source>
        <dbReference type="Pfam" id="PF01757"/>
    </source>
</evidence>
<feature type="transmembrane region" description="Helical" evidence="1">
    <location>
        <begin position="214"/>
        <end position="231"/>
    </location>
</feature>
<dbReference type="InterPro" id="IPR050879">
    <property type="entry name" value="Acyltransferase_3"/>
</dbReference>
<keyword evidence="3" id="KW-0012">Acyltransferase</keyword>
<evidence type="ECO:0000313" key="3">
    <source>
        <dbReference type="EMBL" id="AWN39136.1"/>
    </source>
</evidence>
<dbReference type="KEGG" id="meti:DK427_20565"/>
<sequence>MQILRAAAALMVVLHHLRHELAGLGLAADVLANLPGWAGVDVFFAISGFIIVHATGPAYDVPGGRRRFLAHRVARVVPLYWLVTLAYLAVALALPRSLGDAGAAASDPAYLAASFLFWPAARPDGSLQPLYGLGWTLNYEMLFYAVFALFLGRGRRATVVWTAAVLAGLVLVGRLAAPEAAPLRFWSDPIVIEFLFGAAIGLAREAGLRFAPPARLALAAAGIVGLVLLGGDEVAGFARPLRAGLPAACLVAALALAGPSPRPAAWIRPFSRLGDASYALYLVHPFCLRALREALVRTGLAVPLGAWGVGALMVAASVAAALLTYRLVERPATRALRGRLDPGGAGGCRPSNFVRGREASVFRGPEPH</sequence>
<keyword evidence="3" id="KW-0808">Transferase</keyword>
<name>A0A2U8W1I6_9HYPH</name>
<reference evidence="3 4" key="1">
    <citation type="submission" date="2018-05" db="EMBL/GenBank/DDBJ databases">
        <title>Complete Genome Sequence of Methylobacterium sp. 17Sr1-43.</title>
        <authorList>
            <person name="Srinivasan S."/>
        </authorList>
    </citation>
    <scope>NUCLEOTIDE SEQUENCE [LARGE SCALE GENOMIC DNA]</scope>
    <source>
        <strain evidence="3 4">17Sr1-43</strain>
    </source>
</reference>
<dbReference type="GO" id="GO:0000271">
    <property type="term" value="P:polysaccharide biosynthetic process"/>
    <property type="evidence" value="ECO:0007669"/>
    <property type="project" value="TreeGrafter"/>
</dbReference>
<dbReference type="EMBL" id="CP029551">
    <property type="protein sequence ID" value="AWN39136.1"/>
    <property type="molecule type" value="Genomic_DNA"/>
</dbReference>
<organism evidence="3 4">
    <name type="scientific">Methylobacterium radiodurans</name>
    <dbReference type="NCBI Taxonomy" id="2202828"/>
    <lineage>
        <taxon>Bacteria</taxon>
        <taxon>Pseudomonadati</taxon>
        <taxon>Pseudomonadota</taxon>
        <taxon>Alphaproteobacteria</taxon>
        <taxon>Hyphomicrobiales</taxon>
        <taxon>Methylobacteriaceae</taxon>
        <taxon>Methylobacterium</taxon>
    </lineage>
</organism>
<evidence type="ECO:0000256" key="1">
    <source>
        <dbReference type="SAM" id="Phobius"/>
    </source>
</evidence>
<keyword evidence="4" id="KW-1185">Reference proteome</keyword>
<feature type="transmembrane region" description="Helical" evidence="1">
    <location>
        <begin position="304"/>
        <end position="328"/>
    </location>
</feature>
<feature type="domain" description="Acyltransferase 3" evidence="2">
    <location>
        <begin position="3"/>
        <end position="325"/>
    </location>
</feature>
<dbReference type="PANTHER" id="PTHR23028:SF131">
    <property type="entry name" value="BLR2367 PROTEIN"/>
    <property type="match status" value="1"/>
</dbReference>
<dbReference type="Proteomes" id="UP000246058">
    <property type="component" value="Chromosome"/>
</dbReference>